<evidence type="ECO:0000313" key="6">
    <source>
        <dbReference type="EMBL" id="RXI31557.1"/>
    </source>
</evidence>
<gene>
    <name evidence="5" type="ORF">AELL_1921</name>
    <name evidence="6" type="ORF">CP962_05445</name>
</gene>
<dbReference type="Pfam" id="PF13426">
    <property type="entry name" value="PAS_9"/>
    <property type="match status" value="1"/>
</dbReference>
<dbReference type="PANTHER" id="PTHR46663">
    <property type="entry name" value="DIGUANYLATE CYCLASE DGCT-RELATED"/>
    <property type="match status" value="1"/>
</dbReference>
<keyword evidence="1" id="KW-0812">Transmembrane</keyword>
<dbReference type="InterPro" id="IPR052163">
    <property type="entry name" value="DGC-Regulatory_Protein"/>
</dbReference>
<dbReference type="InterPro" id="IPR029787">
    <property type="entry name" value="Nucleotide_cyclase"/>
</dbReference>
<feature type="transmembrane region" description="Helical" evidence="1">
    <location>
        <begin position="6"/>
        <end position="30"/>
    </location>
</feature>
<dbReference type="EMBL" id="NXIG01000004">
    <property type="protein sequence ID" value="RXI31557.1"/>
    <property type="molecule type" value="Genomic_DNA"/>
</dbReference>
<dbReference type="Pfam" id="PF00990">
    <property type="entry name" value="GGDEF"/>
    <property type="match status" value="1"/>
</dbReference>
<dbReference type="OrthoDB" id="9812260at2"/>
<keyword evidence="1" id="KW-1133">Transmembrane helix</keyword>
<dbReference type="InterPro" id="IPR001610">
    <property type="entry name" value="PAC"/>
</dbReference>
<evidence type="ECO:0000256" key="1">
    <source>
        <dbReference type="SAM" id="Phobius"/>
    </source>
</evidence>
<evidence type="ECO:0000313" key="5">
    <source>
        <dbReference type="EMBL" id="AXX95567.1"/>
    </source>
</evidence>
<dbReference type="SUPFAM" id="SSF55073">
    <property type="entry name" value="Nucleotide cyclase"/>
    <property type="match status" value="1"/>
</dbReference>
<dbReference type="SUPFAM" id="SSF55785">
    <property type="entry name" value="PYP-like sensor domain (PAS domain)"/>
    <property type="match status" value="1"/>
</dbReference>
<evidence type="ECO:0000313" key="8">
    <source>
        <dbReference type="Proteomes" id="UP000290588"/>
    </source>
</evidence>
<keyword evidence="1" id="KW-0472">Membrane</keyword>
<dbReference type="InterPro" id="IPR013587">
    <property type="entry name" value="Nitrate/nitrite_sensing"/>
</dbReference>
<evidence type="ECO:0000313" key="7">
    <source>
        <dbReference type="Proteomes" id="UP000262582"/>
    </source>
</evidence>
<dbReference type="AlphaFoldDB" id="A0A347U9N9"/>
<feature type="transmembrane region" description="Helical" evidence="1">
    <location>
        <begin position="302"/>
        <end position="323"/>
    </location>
</feature>
<dbReference type="InterPro" id="IPR035965">
    <property type="entry name" value="PAS-like_dom_sf"/>
</dbReference>
<dbReference type="Proteomes" id="UP000262582">
    <property type="component" value="Chromosome"/>
</dbReference>
<dbReference type="Pfam" id="PF13185">
    <property type="entry name" value="GAF_2"/>
    <property type="match status" value="1"/>
</dbReference>
<dbReference type="SMART" id="SM00267">
    <property type="entry name" value="GGDEF"/>
    <property type="match status" value="1"/>
</dbReference>
<proteinExistence type="predicted"/>
<dbReference type="PANTHER" id="PTHR46663:SF3">
    <property type="entry name" value="SLL0267 PROTEIN"/>
    <property type="match status" value="1"/>
</dbReference>
<feature type="domain" description="GGDEF" evidence="4">
    <location>
        <begin position="663"/>
        <end position="800"/>
    </location>
</feature>
<dbReference type="NCBIfam" id="TIGR00229">
    <property type="entry name" value="sensory_box"/>
    <property type="match status" value="1"/>
</dbReference>
<reference evidence="5 7" key="2">
    <citation type="submission" date="2018-08" db="EMBL/GenBank/DDBJ databases">
        <title>Complete genome of the Arcobacter ellisii type strain LMG 26155.</title>
        <authorList>
            <person name="Miller W.G."/>
            <person name="Yee E."/>
            <person name="Bono J.L."/>
        </authorList>
    </citation>
    <scope>NUCLEOTIDE SEQUENCE [LARGE SCALE GENOMIC DNA]</scope>
    <source>
        <strain evidence="5 7">LMG 26155</strain>
    </source>
</reference>
<dbReference type="CDD" id="cd01949">
    <property type="entry name" value="GGDEF"/>
    <property type="match status" value="1"/>
</dbReference>
<dbReference type="Gene3D" id="3.30.450.20">
    <property type="entry name" value="PAS domain"/>
    <property type="match status" value="1"/>
</dbReference>
<dbReference type="PROSITE" id="PS50112">
    <property type="entry name" value="PAS"/>
    <property type="match status" value="1"/>
</dbReference>
<evidence type="ECO:0000259" key="2">
    <source>
        <dbReference type="PROSITE" id="PS50112"/>
    </source>
</evidence>
<sequence length="800" mass="92976">MFKNTLFLKIILIFTLPALGILYFSSILVYEKVELVKEVDDTYKNLTYLKSVESVVSNLQKERDLAIKYYLLKVETPAFDEQQLKTNETFEAFKKVLVSLDLYTNFNQYKLDINKLELFRNKIENLSISLDEIFFTYNEFDQILLNSLKLMKPVKLAIDFNTDLSNISHFLNFKEASSIENTLVKIYLVEKSLDNKLYDIFLKNYSIQDINKNYFFNNSSLDLIQKFSGKSNEDYTTKIFLLRKDIKDRVLNKSNLKFEEWETISNSNIEYLSEIYNNLISSMEESAVKYEEEILVDRNKSLIFLFVCFSTLISLLFVLRNIIFNEQKSFYKVQKHKEIYELLNQANKFLLKTFNKERLYENICELLSENENLEFCFIYDVNDKKIIAKDGVLKDKIITQIDKYDDKTQDNIVSKTIKWETNIIINNFKEKNISVFYNDAEKLHINSMATFPIKKFNEIVGTLILYSNELNFFDQEVEILFDKLVNDVTHCLEKIKYEEIRLKQEDELRLSSYAFESSEPMIITNNVGEIVKVNQAFCTTMGYAREEILGKNPRIFKSGHQDSKFGDELWNSLKVQGFWSGEVYNRKANDEIIPLRSTITAIKDKEGKITHFLGQYIDIGEQKDKEKVLEYQATHDNLTGLPNRLLLLDRIEHAITKVVRHKIVGGLIFIDLDNFKEVNDTLGHDIGDALLIMVAKKIREVIRDEDTIARIGGDEFIVLIDNIGSNKDIAKTNINTLAEKIRNVLNGITHIEGHINVSTPSIGITLFSDSSVSVKDIIKQADTAMYVAKKQGKNAIEFFD</sequence>
<dbReference type="KEGG" id="aell:AELL_1921"/>
<dbReference type="Pfam" id="PF08376">
    <property type="entry name" value="NIT"/>
    <property type="match status" value="1"/>
</dbReference>
<dbReference type="SMART" id="SM00086">
    <property type="entry name" value="PAC"/>
    <property type="match status" value="1"/>
</dbReference>
<name>A0A347U9N9_9BACT</name>
<accession>A0A347U9N9</accession>
<dbReference type="InterPro" id="IPR000014">
    <property type="entry name" value="PAS"/>
</dbReference>
<dbReference type="InterPro" id="IPR000160">
    <property type="entry name" value="GGDEF_dom"/>
</dbReference>
<dbReference type="PROSITE" id="PS50113">
    <property type="entry name" value="PAC"/>
    <property type="match status" value="1"/>
</dbReference>
<reference evidence="6 8" key="1">
    <citation type="submission" date="2017-09" db="EMBL/GenBank/DDBJ databases">
        <title>Genomics of the genus Arcobacter.</title>
        <authorList>
            <person name="Perez-Cataluna A."/>
            <person name="Figueras M.J."/>
            <person name="Salas-Masso N."/>
        </authorList>
    </citation>
    <scope>NUCLEOTIDE SEQUENCE [LARGE SCALE GENOMIC DNA]</scope>
    <source>
        <strain evidence="6 8">CECT 7837</strain>
    </source>
</reference>
<dbReference type="Proteomes" id="UP000290588">
    <property type="component" value="Unassembled WGS sequence"/>
</dbReference>
<dbReference type="EMBL" id="CP032097">
    <property type="protein sequence ID" value="AXX95567.1"/>
    <property type="molecule type" value="Genomic_DNA"/>
</dbReference>
<evidence type="ECO:0000259" key="4">
    <source>
        <dbReference type="PROSITE" id="PS50887"/>
    </source>
</evidence>
<dbReference type="InterPro" id="IPR000700">
    <property type="entry name" value="PAS-assoc_C"/>
</dbReference>
<dbReference type="InterPro" id="IPR043128">
    <property type="entry name" value="Rev_trsase/Diguanyl_cyclase"/>
</dbReference>
<feature type="domain" description="PAS" evidence="2">
    <location>
        <begin position="506"/>
        <end position="552"/>
    </location>
</feature>
<organism evidence="6 8">
    <name type="scientific">Arcobacter ellisii</name>
    <dbReference type="NCBI Taxonomy" id="913109"/>
    <lineage>
        <taxon>Bacteria</taxon>
        <taxon>Pseudomonadati</taxon>
        <taxon>Campylobacterota</taxon>
        <taxon>Epsilonproteobacteria</taxon>
        <taxon>Campylobacterales</taxon>
        <taxon>Arcobacteraceae</taxon>
        <taxon>Arcobacter</taxon>
    </lineage>
</organism>
<dbReference type="NCBIfam" id="TIGR00254">
    <property type="entry name" value="GGDEF"/>
    <property type="match status" value="1"/>
</dbReference>
<dbReference type="RefSeq" id="WP_118917743.1">
    <property type="nucleotide sequence ID" value="NZ_CP032097.1"/>
</dbReference>
<dbReference type="SMART" id="SM00091">
    <property type="entry name" value="PAS"/>
    <property type="match status" value="1"/>
</dbReference>
<protein>
    <submittedName>
        <fullName evidence="5 6">Diguanylate cyclase</fullName>
    </submittedName>
</protein>
<dbReference type="InterPro" id="IPR003018">
    <property type="entry name" value="GAF"/>
</dbReference>
<dbReference type="GO" id="GO:0003824">
    <property type="term" value="F:catalytic activity"/>
    <property type="evidence" value="ECO:0007669"/>
    <property type="project" value="UniProtKB-ARBA"/>
</dbReference>
<dbReference type="SUPFAM" id="SSF55781">
    <property type="entry name" value="GAF domain-like"/>
    <property type="match status" value="1"/>
</dbReference>
<dbReference type="CDD" id="cd00130">
    <property type="entry name" value="PAS"/>
    <property type="match status" value="1"/>
</dbReference>
<evidence type="ECO:0000259" key="3">
    <source>
        <dbReference type="PROSITE" id="PS50113"/>
    </source>
</evidence>
<dbReference type="Gene3D" id="3.30.450.40">
    <property type="match status" value="1"/>
</dbReference>
<feature type="domain" description="PAC" evidence="3">
    <location>
        <begin position="579"/>
        <end position="631"/>
    </location>
</feature>
<keyword evidence="7" id="KW-1185">Reference proteome</keyword>
<dbReference type="InterPro" id="IPR029016">
    <property type="entry name" value="GAF-like_dom_sf"/>
</dbReference>
<dbReference type="Gene3D" id="3.30.70.270">
    <property type="match status" value="1"/>
</dbReference>
<dbReference type="PROSITE" id="PS50887">
    <property type="entry name" value="GGDEF"/>
    <property type="match status" value="1"/>
</dbReference>
<dbReference type="FunFam" id="3.30.70.270:FF:000001">
    <property type="entry name" value="Diguanylate cyclase domain protein"/>
    <property type="match status" value="1"/>
</dbReference>